<sequence>MLMTDGDRYRGFPTPRRGDVGTARPRGRGGLSASETHYQPDDDKGIGYQCVIQLRKTTEIDPLNKDIYYGHNLVLIVSFLSSGSVTRIVQLTGNYAKADLVVKVPFVYGAY</sequence>
<accession>A0A015KIF2</accession>
<dbReference type="STRING" id="1432141.A0A015KIF2"/>
<evidence type="ECO:0000313" key="3">
    <source>
        <dbReference type="Proteomes" id="UP000022910"/>
    </source>
</evidence>
<dbReference type="EMBL" id="JEMT01017851">
    <property type="protein sequence ID" value="EXX67314.1"/>
    <property type="molecule type" value="Genomic_DNA"/>
</dbReference>
<dbReference type="HOGENOM" id="CLU_2159790_0_0_1"/>
<organism evidence="2 3">
    <name type="scientific">Rhizophagus irregularis (strain DAOM 197198w)</name>
    <name type="common">Glomus intraradices</name>
    <dbReference type="NCBI Taxonomy" id="1432141"/>
    <lineage>
        <taxon>Eukaryota</taxon>
        <taxon>Fungi</taxon>
        <taxon>Fungi incertae sedis</taxon>
        <taxon>Mucoromycota</taxon>
        <taxon>Glomeromycotina</taxon>
        <taxon>Glomeromycetes</taxon>
        <taxon>Glomerales</taxon>
        <taxon>Glomeraceae</taxon>
        <taxon>Rhizophagus</taxon>
    </lineage>
</organism>
<proteinExistence type="predicted"/>
<dbReference type="AlphaFoldDB" id="A0A015KIF2"/>
<feature type="region of interest" description="Disordered" evidence="1">
    <location>
        <begin position="1"/>
        <end position="42"/>
    </location>
</feature>
<name>A0A015KIF2_RHIIW</name>
<feature type="compositionally biased region" description="Basic and acidic residues" evidence="1">
    <location>
        <begin position="1"/>
        <end position="10"/>
    </location>
</feature>
<keyword evidence="3" id="KW-1185">Reference proteome</keyword>
<evidence type="ECO:0000256" key="1">
    <source>
        <dbReference type="SAM" id="MobiDB-lite"/>
    </source>
</evidence>
<evidence type="ECO:0000313" key="2">
    <source>
        <dbReference type="EMBL" id="EXX67314.1"/>
    </source>
</evidence>
<reference evidence="2 3" key="1">
    <citation type="submission" date="2014-02" db="EMBL/GenBank/DDBJ databases">
        <title>Single nucleus genome sequencing reveals high similarity among nuclei of an endomycorrhizal fungus.</title>
        <authorList>
            <person name="Lin K."/>
            <person name="Geurts R."/>
            <person name="Zhang Z."/>
            <person name="Limpens E."/>
            <person name="Saunders D.G."/>
            <person name="Mu D."/>
            <person name="Pang E."/>
            <person name="Cao H."/>
            <person name="Cha H."/>
            <person name="Lin T."/>
            <person name="Zhou Q."/>
            <person name="Shang Y."/>
            <person name="Li Y."/>
            <person name="Ivanov S."/>
            <person name="Sharma T."/>
            <person name="Velzen R.V."/>
            <person name="Ruijter N.D."/>
            <person name="Aanen D.K."/>
            <person name="Win J."/>
            <person name="Kamoun S."/>
            <person name="Bisseling T."/>
            <person name="Huang S."/>
        </authorList>
    </citation>
    <scope>NUCLEOTIDE SEQUENCE [LARGE SCALE GENOMIC DNA]</scope>
    <source>
        <strain evidence="3">DAOM197198w</strain>
    </source>
</reference>
<gene>
    <name evidence="2" type="ORF">RirG_115540</name>
</gene>
<dbReference type="Proteomes" id="UP000022910">
    <property type="component" value="Unassembled WGS sequence"/>
</dbReference>
<comment type="caution">
    <text evidence="2">The sequence shown here is derived from an EMBL/GenBank/DDBJ whole genome shotgun (WGS) entry which is preliminary data.</text>
</comment>
<protein>
    <submittedName>
        <fullName evidence="2">Uncharacterized protein</fullName>
    </submittedName>
</protein>